<dbReference type="Proteomes" id="UP000619265">
    <property type="component" value="Unassembled WGS sequence"/>
</dbReference>
<sequence length="275" mass="29921">MPMNFGVCYSESEPTFVLAASTSKVLQGNRQLNLMVHKISINRNGSTLVIVGSERLHIMYFYGHNYSKGGNDTNTNTLSPCDGLNALDVDTRVGMKVITTDDGPSARFSMAGNYLDPMKGGVLVFVDVPLPPSSLLTKSLTDEDLDELKGCLDLGFGFSYDEIPELCNILPALELCYSVSQKFMDEHQKSPDNAEVASTDSCPLVSSSIANWKVSSLGLLLMKASEGYLPEELSKFINHCNEVKAATAANKDGGQLSIVKCRREEMVELVDDKTA</sequence>
<evidence type="ECO:0000313" key="1">
    <source>
        <dbReference type="EMBL" id="KAF5452333.1"/>
    </source>
</evidence>
<dbReference type="EMBL" id="LIHL02000012">
    <property type="protein sequence ID" value="KAF5452333.1"/>
    <property type="molecule type" value="Genomic_DNA"/>
</dbReference>
<dbReference type="InterPro" id="IPR012881">
    <property type="entry name" value="DUF1685"/>
</dbReference>
<evidence type="ECO:0000313" key="2">
    <source>
        <dbReference type="Proteomes" id="UP000619265"/>
    </source>
</evidence>
<dbReference type="PANTHER" id="PTHR31865:SF0">
    <property type="entry name" value="EXPRESSED PROTEIN"/>
    <property type="match status" value="1"/>
</dbReference>
<reference evidence="1" key="1">
    <citation type="submission" date="2015-10" db="EMBL/GenBank/DDBJ databases">
        <authorList>
            <person name="Martinez-Garcia P.J."/>
            <person name="Crepeau M.W."/>
            <person name="Puiu D."/>
            <person name="Gonzalez-Ibeas D."/>
            <person name="Whalen J."/>
            <person name="Stevens K."/>
            <person name="Paul R."/>
            <person name="Butterfield T."/>
            <person name="Britton M."/>
            <person name="Reagan R."/>
            <person name="Chakraborty S."/>
            <person name="Walawage S.L."/>
            <person name="Vasquez-Gross H.A."/>
            <person name="Cardeno C."/>
            <person name="Famula R."/>
            <person name="Pratt K."/>
            <person name="Kuruganti S."/>
            <person name="Aradhya M.K."/>
            <person name="Leslie C.A."/>
            <person name="Dandekar A.M."/>
            <person name="Salzberg S.L."/>
            <person name="Wegrzyn J.L."/>
            <person name="Langley C.H."/>
            <person name="Neale D.B."/>
        </authorList>
    </citation>
    <scope>NUCLEOTIDE SEQUENCE</scope>
    <source>
        <tissue evidence="1">Leaves</tissue>
    </source>
</reference>
<gene>
    <name evidence="1" type="ORF">F2P56_027341</name>
</gene>
<proteinExistence type="predicted"/>
<dbReference type="Pfam" id="PF07939">
    <property type="entry name" value="DUF1685"/>
    <property type="match status" value="1"/>
</dbReference>
<dbReference type="Gramene" id="Jr12_11080_p1">
    <property type="protein sequence ID" value="cds.Jr12_11080_p1"/>
    <property type="gene ID" value="Jr12_11080"/>
</dbReference>
<dbReference type="AlphaFoldDB" id="A0A833WJD5"/>
<protein>
    <submittedName>
        <fullName evidence="1">Uncharacterized protein</fullName>
    </submittedName>
</protein>
<reference evidence="1" key="2">
    <citation type="submission" date="2020-03" db="EMBL/GenBank/DDBJ databases">
        <title>Walnut 2.0.</title>
        <authorList>
            <person name="Marrano A."/>
            <person name="Britton M."/>
            <person name="Zimin A.V."/>
            <person name="Zaini P.A."/>
            <person name="Workman R."/>
            <person name="Puiu D."/>
            <person name="Bianco L."/>
            <person name="Allen B.J."/>
            <person name="Troggio M."/>
            <person name="Leslie C.A."/>
            <person name="Timp W."/>
            <person name="Dendekar A."/>
            <person name="Salzberg S.L."/>
            <person name="Neale D.B."/>
        </authorList>
    </citation>
    <scope>NUCLEOTIDE SEQUENCE</scope>
    <source>
        <tissue evidence="1">Leaves</tissue>
    </source>
</reference>
<comment type="caution">
    <text evidence="1">The sequence shown here is derived from an EMBL/GenBank/DDBJ whole genome shotgun (WGS) entry which is preliminary data.</text>
</comment>
<organism evidence="1 2">
    <name type="scientific">Juglans regia</name>
    <name type="common">English walnut</name>
    <dbReference type="NCBI Taxonomy" id="51240"/>
    <lineage>
        <taxon>Eukaryota</taxon>
        <taxon>Viridiplantae</taxon>
        <taxon>Streptophyta</taxon>
        <taxon>Embryophyta</taxon>
        <taxon>Tracheophyta</taxon>
        <taxon>Spermatophyta</taxon>
        <taxon>Magnoliopsida</taxon>
        <taxon>eudicotyledons</taxon>
        <taxon>Gunneridae</taxon>
        <taxon>Pentapetalae</taxon>
        <taxon>rosids</taxon>
        <taxon>fabids</taxon>
        <taxon>Fagales</taxon>
        <taxon>Juglandaceae</taxon>
        <taxon>Juglans</taxon>
    </lineage>
</organism>
<accession>A0A833WJD5</accession>
<name>A0A833WJD5_JUGRE</name>
<dbReference type="PANTHER" id="PTHR31865">
    <property type="entry name" value="OSJNBA0071G03.3 PROTEIN"/>
    <property type="match status" value="1"/>
</dbReference>